<dbReference type="SUPFAM" id="SSF81383">
    <property type="entry name" value="F-box domain"/>
    <property type="match status" value="1"/>
</dbReference>
<protein>
    <recommendedName>
        <fullName evidence="1">F-box domain-containing protein</fullName>
    </recommendedName>
</protein>
<gene>
    <name evidence="2" type="ORF">CCACVL1_27287</name>
</gene>
<dbReference type="NCBIfam" id="TIGR01640">
    <property type="entry name" value="F_box_assoc_1"/>
    <property type="match status" value="1"/>
</dbReference>
<comment type="caution">
    <text evidence="2">The sequence shown here is derived from an EMBL/GenBank/DDBJ whole genome shotgun (WGS) entry which is preliminary data.</text>
</comment>
<dbReference type="InterPro" id="IPR036047">
    <property type="entry name" value="F-box-like_dom_sf"/>
</dbReference>
<dbReference type="STRING" id="210143.A0A1R3GBB1"/>
<dbReference type="Pfam" id="PF07734">
    <property type="entry name" value="FBA_1"/>
    <property type="match status" value="1"/>
</dbReference>
<reference evidence="2 3" key="1">
    <citation type="submission" date="2013-09" db="EMBL/GenBank/DDBJ databases">
        <title>Corchorus capsularis genome sequencing.</title>
        <authorList>
            <person name="Alam M."/>
            <person name="Haque M.S."/>
            <person name="Islam M.S."/>
            <person name="Emdad E.M."/>
            <person name="Islam M.M."/>
            <person name="Ahmed B."/>
            <person name="Halim A."/>
            <person name="Hossen Q.M.M."/>
            <person name="Hossain M.Z."/>
            <person name="Ahmed R."/>
            <person name="Khan M.M."/>
            <person name="Islam R."/>
            <person name="Rashid M.M."/>
            <person name="Khan S.A."/>
            <person name="Rahman M.S."/>
            <person name="Alam M."/>
        </authorList>
    </citation>
    <scope>NUCLEOTIDE SEQUENCE [LARGE SCALE GENOMIC DNA]</scope>
    <source>
        <strain evidence="3">cv. CVL-1</strain>
        <tissue evidence="2">Whole seedling</tissue>
    </source>
</reference>
<dbReference type="Pfam" id="PF00646">
    <property type="entry name" value="F-box"/>
    <property type="match status" value="1"/>
</dbReference>
<name>A0A1R3GBB1_COCAP</name>
<dbReference type="InterPro" id="IPR001810">
    <property type="entry name" value="F-box_dom"/>
</dbReference>
<evidence type="ECO:0000313" key="2">
    <source>
        <dbReference type="EMBL" id="OMO55379.1"/>
    </source>
</evidence>
<dbReference type="Gene3D" id="1.20.1280.50">
    <property type="match status" value="1"/>
</dbReference>
<dbReference type="OrthoDB" id="1737248at2759"/>
<dbReference type="InterPro" id="IPR017451">
    <property type="entry name" value="F-box-assoc_interact_dom"/>
</dbReference>
<dbReference type="EMBL" id="AWWV01014689">
    <property type="protein sequence ID" value="OMO55379.1"/>
    <property type="molecule type" value="Genomic_DNA"/>
</dbReference>
<accession>A0A1R3GBB1</accession>
<dbReference type="AlphaFoldDB" id="A0A1R3GBB1"/>
<evidence type="ECO:0000259" key="1">
    <source>
        <dbReference type="PROSITE" id="PS50181"/>
    </source>
</evidence>
<dbReference type="Proteomes" id="UP000188268">
    <property type="component" value="Unassembled WGS sequence"/>
</dbReference>
<organism evidence="2 3">
    <name type="scientific">Corchorus capsularis</name>
    <name type="common">Jute</name>
    <dbReference type="NCBI Taxonomy" id="210143"/>
    <lineage>
        <taxon>Eukaryota</taxon>
        <taxon>Viridiplantae</taxon>
        <taxon>Streptophyta</taxon>
        <taxon>Embryophyta</taxon>
        <taxon>Tracheophyta</taxon>
        <taxon>Spermatophyta</taxon>
        <taxon>Magnoliopsida</taxon>
        <taxon>eudicotyledons</taxon>
        <taxon>Gunneridae</taxon>
        <taxon>Pentapetalae</taxon>
        <taxon>rosids</taxon>
        <taxon>malvids</taxon>
        <taxon>Malvales</taxon>
        <taxon>Malvaceae</taxon>
        <taxon>Grewioideae</taxon>
        <taxon>Apeibeae</taxon>
        <taxon>Corchorus</taxon>
    </lineage>
</organism>
<keyword evidence="3" id="KW-1185">Reference proteome</keyword>
<dbReference type="OMA" id="WANSAGI"/>
<sequence>MAGHGRKCQKRMTKTDNWPQDLLLSTLSILPPKSLLRFKSVSKHWKSLIVSPDFVEHHLQTQQNQEYPQLIFVSPGSRTDIYLESVTVVDVPRVEAEGADTKSRKGFQRSPLNICHLPYDFYFFSNSCDGVFCFFGNTNIFVYNPGTREFRMLQIENEGSPIVPSYFSSDCFGQAFSTHHLIGFGRDQVTKECKIIRIFLPKERDEHNIQECEVFTLNSNTRASWRSIGKVSYLIGAAQKPVNVDGVLYWMLDPRHANPSEMIVSLDLHTERFQPISHPSCCSEASNDLPRRYMGLLSLRNSLCLAEPRRALHYNIWIMNRGDGIWEKLFSIDWVLMTYRSPLAFPIVELKDGTFFVSHCGDNLQIYYPEEKCFSEVLLKQGKSVVASAYYESLVPLYGEPLVY</sequence>
<dbReference type="PROSITE" id="PS50181">
    <property type="entry name" value="FBOX"/>
    <property type="match status" value="1"/>
</dbReference>
<dbReference type="PANTHER" id="PTHR31672">
    <property type="entry name" value="BNACNNG10540D PROTEIN"/>
    <property type="match status" value="1"/>
</dbReference>
<dbReference type="Gramene" id="OMO55379">
    <property type="protein sequence ID" value="OMO55379"/>
    <property type="gene ID" value="CCACVL1_27287"/>
</dbReference>
<dbReference type="InterPro" id="IPR006527">
    <property type="entry name" value="F-box-assoc_dom_typ1"/>
</dbReference>
<evidence type="ECO:0000313" key="3">
    <source>
        <dbReference type="Proteomes" id="UP000188268"/>
    </source>
</evidence>
<proteinExistence type="predicted"/>
<dbReference type="InterPro" id="IPR050796">
    <property type="entry name" value="SCF_F-box_component"/>
</dbReference>
<dbReference type="PANTHER" id="PTHR31672:SF13">
    <property type="entry name" value="F-BOX PROTEIN CPR30-LIKE"/>
    <property type="match status" value="1"/>
</dbReference>
<feature type="domain" description="F-box" evidence="1">
    <location>
        <begin position="12"/>
        <end position="59"/>
    </location>
</feature>